<protein>
    <recommendedName>
        <fullName evidence="6">Ribonuclease VapC</fullName>
        <shortName evidence="6">RNase VapC</shortName>
        <ecNumber evidence="6">3.1.-.-</ecNumber>
    </recommendedName>
    <alternativeName>
        <fullName evidence="6">Toxin VapC</fullName>
    </alternativeName>
</protein>
<dbReference type="HAMAP" id="MF_00265">
    <property type="entry name" value="VapC_Nob1"/>
    <property type="match status" value="1"/>
</dbReference>
<sequence>MIILDAAVVIAYLEGSDDAHHAAAVAVVDAHIGDETLGVSALNLAELLVRPVRRGNSEHALNLVLGNLDVTIVPILGSDALRLAEIRASTGLKLPDCCVLLAAERTGAGAIVTFDDRLRDAARGHGLIVLPQKT</sequence>
<evidence type="ECO:0000256" key="6">
    <source>
        <dbReference type="HAMAP-Rule" id="MF_00265"/>
    </source>
</evidence>
<evidence type="ECO:0000256" key="2">
    <source>
        <dbReference type="ARBA" id="ARBA00022722"/>
    </source>
</evidence>
<keyword evidence="1 6" id="KW-1277">Toxin-antitoxin system</keyword>
<dbReference type="InterPro" id="IPR022907">
    <property type="entry name" value="VapC_family"/>
</dbReference>
<dbReference type="Gene3D" id="3.40.50.1010">
    <property type="entry name" value="5'-nuclease"/>
    <property type="match status" value="1"/>
</dbReference>
<dbReference type="EMBL" id="BAABJP010000007">
    <property type="protein sequence ID" value="GAA5152190.1"/>
    <property type="molecule type" value="Genomic_DNA"/>
</dbReference>
<keyword evidence="9" id="KW-1185">Reference proteome</keyword>
<dbReference type="Proteomes" id="UP001428817">
    <property type="component" value="Unassembled WGS sequence"/>
</dbReference>
<proteinExistence type="inferred from homology"/>
<evidence type="ECO:0000313" key="9">
    <source>
        <dbReference type="Proteomes" id="UP001428817"/>
    </source>
</evidence>
<dbReference type="CDD" id="cd09854">
    <property type="entry name" value="PIN_VapC-like"/>
    <property type="match status" value="1"/>
</dbReference>
<dbReference type="Pfam" id="PF01850">
    <property type="entry name" value="PIN"/>
    <property type="match status" value="1"/>
</dbReference>
<organism evidence="8 9">
    <name type="scientific">Pseudonocardia eucalypti</name>
    <dbReference type="NCBI Taxonomy" id="648755"/>
    <lineage>
        <taxon>Bacteria</taxon>
        <taxon>Bacillati</taxon>
        <taxon>Actinomycetota</taxon>
        <taxon>Actinomycetes</taxon>
        <taxon>Pseudonocardiales</taxon>
        <taxon>Pseudonocardiaceae</taxon>
        <taxon>Pseudonocardia</taxon>
    </lineage>
</organism>
<keyword evidence="2 6" id="KW-0540">Nuclease</keyword>
<comment type="cofactor">
    <cofactor evidence="6">
        <name>Mg(2+)</name>
        <dbReference type="ChEBI" id="CHEBI:18420"/>
    </cofactor>
</comment>
<dbReference type="InterPro" id="IPR002716">
    <property type="entry name" value="PIN_dom"/>
</dbReference>
<feature type="binding site" evidence="6">
    <location>
        <position position="5"/>
    </location>
    <ligand>
        <name>Mg(2+)</name>
        <dbReference type="ChEBI" id="CHEBI:18420"/>
    </ligand>
</feature>
<comment type="caution">
    <text evidence="8">The sequence shown here is derived from an EMBL/GenBank/DDBJ whole genome shotgun (WGS) entry which is preliminary data.</text>
</comment>
<name>A0ABP9PX60_9PSEU</name>
<evidence type="ECO:0000256" key="3">
    <source>
        <dbReference type="ARBA" id="ARBA00022723"/>
    </source>
</evidence>
<reference evidence="9" key="1">
    <citation type="journal article" date="2019" name="Int. J. Syst. Evol. Microbiol.">
        <title>The Global Catalogue of Microorganisms (GCM) 10K type strain sequencing project: providing services to taxonomists for standard genome sequencing and annotation.</title>
        <authorList>
            <consortium name="The Broad Institute Genomics Platform"/>
            <consortium name="The Broad Institute Genome Sequencing Center for Infectious Disease"/>
            <person name="Wu L."/>
            <person name="Ma J."/>
        </authorList>
    </citation>
    <scope>NUCLEOTIDE SEQUENCE [LARGE SCALE GENOMIC DNA]</scope>
    <source>
        <strain evidence="9">JCM 18303</strain>
    </source>
</reference>
<evidence type="ECO:0000259" key="7">
    <source>
        <dbReference type="Pfam" id="PF01850"/>
    </source>
</evidence>
<feature type="binding site" evidence="6">
    <location>
        <position position="96"/>
    </location>
    <ligand>
        <name>Mg(2+)</name>
        <dbReference type="ChEBI" id="CHEBI:18420"/>
    </ligand>
</feature>
<comment type="similarity">
    <text evidence="6">Belongs to the PINc/VapC protein family.</text>
</comment>
<gene>
    <name evidence="6" type="primary">vapC</name>
    <name evidence="8" type="ORF">GCM10023321_20480</name>
</gene>
<accession>A0ABP9PX60</accession>
<dbReference type="InterPro" id="IPR029060">
    <property type="entry name" value="PIN-like_dom_sf"/>
</dbReference>
<dbReference type="SUPFAM" id="SSF88723">
    <property type="entry name" value="PIN domain-like"/>
    <property type="match status" value="1"/>
</dbReference>
<evidence type="ECO:0000256" key="1">
    <source>
        <dbReference type="ARBA" id="ARBA00022649"/>
    </source>
</evidence>
<comment type="function">
    <text evidence="6">Toxic component of a toxin-antitoxin (TA) system. An RNase.</text>
</comment>
<evidence type="ECO:0000313" key="8">
    <source>
        <dbReference type="EMBL" id="GAA5152190.1"/>
    </source>
</evidence>
<keyword evidence="6" id="KW-0800">Toxin</keyword>
<keyword evidence="4 6" id="KW-0378">Hydrolase</keyword>
<evidence type="ECO:0000256" key="5">
    <source>
        <dbReference type="ARBA" id="ARBA00022842"/>
    </source>
</evidence>
<feature type="domain" description="PIN" evidence="7">
    <location>
        <begin position="2"/>
        <end position="123"/>
    </location>
</feature>
<evidence type="ECO:0000256" key="4">
    <source>
        <dbReference type="ARBA" id="ARBA00022801"/>
    </source>
</evidence>
<dbReference type="EC" id="3.1.-.-" evidence="6"/>
<dbReference type="RefSeq" id="WP_221499071.1">
    <property type="nucleotide sequence ID" value="NZ_BAABJP010000007.1"/>
</dbReference>
<keyword evidence="3 6" id="KW-0479">Metal-binding</keyword>
<keyword evidence="5 6" id="KW-0460">Magnesium</keyword>